<dbReference type="OrthoDB" id="10267969at2759"/>
<evidence type="ECO:0000256" key="1">
    <source>
        <dbReference type="SAM" id="Phobius"/>
    </source>
</evidence>
<keyword evidence="1" id="KW-1133">Transmembrane helix</keyword>
<keyword evidence="1" id="KW-0812">Transmembrane</keyword>
<reference evidence="2 3" key="1">
    <citation type="journal article" date="2018" name="BMC Genomics">
        <title>Genomic evidence for intraspecific hybridization in a clonal and extremely halotolerant yeast.</title>
        <authorList>
            <person name="Gostincar C."/>
            <person name="Stajich J.E."/>
            <person name="Zupancic J."/>
            <person name="Zalar P."/>
            <person name="Gunde-Cimerman N."/>
        </authorList>
    </citation>
    <scope>NUCLEOTIDE SEQUENCE [LARGE SCALE GENOMIC DNA]</scope>
    <source>
        <strain evidence="2 3">EXF-151</strain>
    </source>
</reference>
<dbReference type="EMBL" id="QWIN01000653">
    <property type="protein sequence ID" value="RMY48604.1"/>
    <property type="molecule type" value="Genomic_DNA"/>
</dbReference>
<feature type="transmembrane region" description="Helical" evidence="1">
    <location>
        <begin position="264"/>
        <end position="284"/>
    </location>
</feature>
<dbReference type="AlphaFoldDB" id="A0A3M7C9A6"/>
<comment type="caution">
    <text evidence="2">The sequence shown here is derived from an EMBL/GenBank/DDBJ whole genome shotgun (WGS) entry which is preliminary data.</text>
</comment>
<evidence type="ECO:0000313" key="2">
    <source>
        <dbReference type="EMBL" id="RMY48604.1"/>
    </source>
</evidence>
<dbReference type="Proteomes" id="UP000270230">
    <property type="component" value="Unassembled WGS sequence"/>
</dbReference>
<gene>
    <name evidence="2" type="ORF">D0865_07983</name>
</gene>
<organism evidence="2 3">
    <name type="scientific">Hortaea werneckii</name>
    <name type="common">Black yeast</name>
    <name type="synonym">Cladosporium werneckii</name>
    <dbReference type="NCBI Taxonomy" id="91943"/>
    <lineage>
        <taxon>Eukaryota</taxon>
        <taxon>Fungi</taxon>
        <taxon>Dikarya</taxon>
        <taxon>Ascomycota</taxon>
        <taxon>Pezizomycotina</taxon>
        <taxon>Dothideomycetes</taxon>
        <taxon>Dothideomycetidae</taxon>
        <taxon>Mycosphaerellales</taxon>
        <taxon>Teratosphaeriaceae</taxon>
        <taxon>Hortaea</taxon>
    </lineage>
</organism>
<evidence type="ECO:0000313" key="3">
    <source>
        <dbReference type="Proteomes" id="UP000270230"/>
    </source>
</evidence>
<feature type="transmembrane region" description="Helical" evidence="1">
    <location>
        <begin position="188"/>
        <end position="209"/>
    </location>
</feature>
<accession>A0A3M7C9A6</accession>
<dbReference type="VEuPathDB" id="FungiDB:BTJ68_03436"/>
<keyword evidence="1" id="KW-0472">Membrane</keyword>
<proteinExistence type="predicted"/>
<protein>
    <submittedName>
        <fullName evidence="2">Uncharacterized protein</fullName>
    </submittedName>
</protein>
<feature type="transmembrane region" description="Helical" evidence="1">
    <location>
        <begin position="229"/>
        <end position="252"/>
    </location>
</feature>
<sequence>MNGSTVKFTSDPSLEAAKCCAPPALSKSKTIDSTSKALWMMSTPSVTGWQPMLKAAGLSLIILAANKHLEHRYWDKAWKTFEEGLPQQFPWTEKGPDEGDDNSKSAKSFYFDELPRDLAIQLMLFLANYQWQCLLERWLPTRPQGSNFTAQEKAKVTDDDDMMEDEVMRRLIAKGKVRRASISWCNVFLKWLINNTITFSVIALAYHVIDEVSHLRSPLQIWKDLLLSTLFEVVVHWFTIAPIVSLIGLAIIPVQHRLPFEQGINFCWAVFFGSFLGTFVPWLMSKEFMQDIMANATEAAWKSWNETSQANTTLPQIDIGPSMGELK</sequence>
<name>A0A3M7C9A6_HORWE</name>